<organism evidence="1 2">
    <name type="scientific">Maribacter litoralis</name>
    <dbReference type="NCBI Taxonomy" id="2059726"/>
    <lineage>
        <taxon>Bacteria</taxon>
        <taxon>Pseudomonadati</taxon>
        <taxon>Bacteroidota</taxon>
        <taxon>Flavobacteriia</taxon>
        <taxon>Flavobacteriales</taxon>
        <taxon>Flavobacteriaceae</taxon>
        <taxon>Maribacter</taxon>
    </lineage>
</organism>
<evidence type="ECO:0000313" key="1">
    <source>
        <dbReference type="EMBL" id="VXC37804.1"/>
    </source>
</evidence>
<dbReference type="AlphaFoldDB" id="A0A653Y5E3"/>
<dbReference type="EMBL" id="CABWLR010000006">
    <property type="protein sequence ID" value="VXC37804.1"/>
    <property type="molecule type" value="Genomic_DNA"/>
</dbReference>
<name>A0A653Y5E3_9FLAO</name>
<proteinExistence type="predicted"/>
<sequence length="49" mass="5901">MHLVDKYMYFIYAPVKKNQIFDEMHNNNNATTLRRGVEKKTIQPKTNMK</sequence>
<keyword evidence="2" id="KW-1185">Reference proteome</keyword>
<reference evidence="1 2" key="1">
    <citation type="submission" date="2019-10" db="EMBL/GenBank/DDBJ databases">
        <authorList>
            <person name="Karimi E."/>
        </authorList>
    </citation>
    <scope>NUCLEOTIDE SEQUENCE [LARGE SCALE GENOMIC DNA]</scope>
    <source>
        <strain evidence="1">Maribacter sp. 151</strain>
    </source>
</reference>
<protein>
    <submittedName>
        <fullName evidence="1">Uncharacterized protein</fullName>
    </submittedName>
</protein>
<accession>A0A653Y5E3</accession>
<gene>
    <name evidence="1" type="ORF">MARI151_60836</name>
</gene>
<evidence type="ECO:0000313" key="2">
    <source>
        <dbReference type="Proteomes" id="UP000430202"/>
    </source>
</evidence>
<dbReference type="Proteomes" id="UP000430202">
    <property type="component" value="Unassembled WGS sequence"/>
</dbReference>